<dbReference type="InterPro" id="IPR036890">
    <property type="entry name" value="HATPase_C_sf"/>
</dbReference>
<feature type="transmembrane region" description="Helical" evidence="11">
    <location>
        <begin position="67"/>
        <end position="97"/>
    </location>
</feature>
<keyword evidence="8 11" id="KW-1133">Transmembrane helix</keyword>
<sequence>MAFELDSRLLLSYPLGDATQDMGHQPDWLLLCAVIVLLMQAGFMCVESGLVREKNSISVAVKNLADLLVSVASFWVIGFSIMFGSTVLGLFGVGLWLPDFASSDSLAAFFVFQAVFCGTATTIVSGAVAERMRFHGYLISCVCISALIYPIVGHWVWASGINGMSAGWLEALGFRDFAGSTVVHSVGGWAALASCIVIGPRMGRFQKSGPPREIQPSNLTLAYLGAFILFFGWFGFNCGSTFKASSEIAPVAVNTLLGACFGGLAAMLLSSFREGVPDPRSIINGLLGGLVGITASGSMIDPKSAALIGAVSGVVVLLADLLLIRLKVDDAVGAIAVHGFCGAWGTIALALFIRADELAPGLSRWDFLAVQAFGVLATFGFVFVGTYLLLRTVGVFYQLRVDPETERLGLNVAEHKASSRLLDLAVSMDAASRMRKLDPSCKVQPEYGTAIGDLVDSYNKMVDHICDDQSALAEATERAESLTAILDDSPNEIVIVHADSGQVFSLNRGARTNLQWDEDEFSELTFDSIFETEFGELKQFRLSAFDDQTGFTQQSATAVRKDGSTYPASISVQHAEFLGNEVLVVLAVDMTSQADLKERLHAAEKMEAVGQLAAGIAHEINTPLQCMSGNIEFLQDFQENVQKTLQLLAENKSDDAEIQEITNKLNSDRWKRLLGESDAAIADTQESISRVVQIVGAMRVLSHPGQSGKANTSVNEVLRNSVAISRGRWKYAAEMELELCEAEPNIDCHANELSQVFCNLFVNAADAIGEKSEVSSSSELGRISVTSSLKDDGVLITVGDTGNGMPESVRRRCFDQFYTTKPVGKGTGQGLSIAYQIIVKRHGGTIDIASEDGVGTEFQIWVPTDDSDKAVERTAKSSKMPREQAVGVTAV</sequence>
<dbReference type="Gene3D" id="1.10.287.130">
    <property type="match status" value="1"/>
</dbReference>
<evidence type="ECO:0000259" key="12">
    <source>
        <dbReference type="PROSITE" id="PS50109"/>
    </source>
</evidence>
<evidence type="ECO:0000256" key="7">
    <source>
        <dbReference type="ARBA" id="ARBA00022692"/>
    </source>
</evidence>
<dbReference type="GO" id="GO:0000155">
    <property type="term" value="F:phosphorelay sensor kinase activity"/>
    <property type="evidence" value="ECO:0007669"/>
    <property type="project" value="InterPro"/>
</dbReference>
<dbReference type="Pfam" id="PF02518">
    <property type="entry name" value="HATPase_c"/>
    <property type="match status" value="1"/>
</dbReference>
<comment type="subcellular location">
    <subcellularLocation>
        <location evidence="2">Membrane</location>
        <topology evidence="2">Multi-pass membrane protein</topology>
    </subcellularLocation>
</comment>
<dbReference type="OrthoDB" id="9762493at2"/>
<evidence type="ECO:0000313" key="14">
    <source>
        <dbReference type="Proteomes" id="UP000225740"/>
    </source>
</evidence>
<dbReference type="PANTHER" id="PTHR11730">
    <property type="entry name" value="AMMONIUM TRANSPORTER"/>
    <property type="match status" value="1"/>
</dbReference>
<dbReference type="CDD" id="cd00082">
    <property type="entry name" value="HisKA"/>
    <property type="match status" value="1"/>
</dbReference>
<proteinExistence type="inferred from homology"/>
<dbReference type="Proteomes" id="UP000225740">
    <property type="component" value="Unassembled WGS sequence"/>
</dbReference>
<feature type="transmembrane region" description="Helical" evidence="11">
    <location>
        <begin position="248"/>
        <end position="269"/>
    </location>
</feature>
<dbReference type="SUPFAM" id="SSF55785">
    <property type="entry name" value="PYP-like sensor domain (PAS domain)"/>
    <property type="match status" value="1"/>
</dbReference>
<organism evidence="13 14">
    <name type="scientific">Rhodopirellula bahusiensis</name>
    <dbReference type="NCBI Taxonomy" id="2014065"/>
    <lineage>
        <taxon>Bacteria</taxon>
        <taxon>Pseudomonadati</taxon>
        <taxon>Planctomycetota</taxon>
        <taxon>Planctomycetia</taxon>
        <taxon>Pirellulales</taxon>
        <taxon>Pirellulaceae</taxon>
        <taxon>Rhodopirellula</taxon>
    </lineage>
</organism>
<keyword evidence="9 11" id="KW-0472">Membrane</keyword>
<dbReference type="InterPro" id="IPR029020">
    <property type="entry name" value="Ammonium/urea_transptr"/>
</dbReference>
<dbReference type="InterPro" id="IPR005467">
    <property type="entry name" value="His_kinase_dom"/>
</dbReference>
<evidence type="ECO:0000256" key="5">
    <source>
        <dbReference type="ARBA" id="ARBA00022448"/>
    </source>
</evidence>
<dbReference type="Pfam" id="PF00909">
    <property type="entry name" value="Ammonium_transp"/>
    <property type="match status" value="1"/>
</dbReference>
<feature type="transmembrane region" description="Helical" evidence="11">
    <location>
        <begin position="177"/>
        <end position="198"/>
    </location>
</feature>
<dbReference type="Gene3D" id="3.30.450.20">
    <property type="entry name" value="PAS domain"/>
    <property type="match status" value="1"/>
</dbReference>
<feature type="transmembrane region" description="Helical" evidence="11">
    <location>
        <begin position="281"/>
        <end position="300"/>
    </location>
</feature>
<dbReference type="PANTHER" id="PTHR11730:SF6">
    <property type="entry name" value="AMMONIUM TRANSPORTER"/>
    <property type="match status" value="1"/>
</dbReference>
<evidence type="ECO:0000256" key="2">
    <source>
        <dbReference type="ARBA" id="ARBA00004141"/>
    </source>
</evidence>
<comment type="catalytic activity">
    <reaction evidence="1">
        <text>ATP + protein L-histidine = ADP + protein N-phospho-L-histidine.</text>
        <dbReference type="EC" id="2.7.13.3"/>
    </reaction>
</comment>
<keyword evidence="5" id="KW-0813">Transport</keyword>
<evidence type="ECO:0000256" key="6">
    <source>
        <dbReference type="ARBA" id="ARBA00022553"/>
    </source>
</evidence>
<evidence type="ECO:0000256" key="1">
    <source>
        <dbReference type="ARBA" id="ARBA00000085"/>
    </source>
</evidence>
<evidence type="ECO:0000256" key="9">
    <source>
        <dbReference type="ARBA" id="ARBA00023136"/>
    </source>
</evidence>
<dbReference type="PROSITE" id="PS01219">
    <property type="entry name" value="AMMONIUM_TRANSP"/>
    <property type="match status" value="1"/>
</dbReference>
<dbReference type="EMBL" id="NIZW01000014">
    <property type="protein sequence ID" value="PHQ33939.1"/>
    <property type="molecule type" value="Genomic_DNA"/>
</dbReference>
<dbReference type="GO" id="GO:0016020">
    <property type="term" value="C:membrane"/>
    <property type="evidence" value="ECO:0007669"/>
    <property type="project" value="UniProtKB-SubCell"/>
</dbReference>
<dbReference type="Gene3D" id="1.10.3430.10">
    <property type="entry name" value="Ammonium transporter AmtB like domains"/>
    <property type="match status" value="1"/>
</dbReference>
<feature type="domain" description="Histidine kinase" evidence="12">
    <location>
        <begin position="615"/>
        <end position="866"/>
    </location>
</feature>
<keyword evidence="14" id="KW-1185">Reference proteome</keyword>
<feature type="transmembrane region" description="Helical" evidence="11">
    <location>
        <begin position="367"/>
        <end position="390"/>
    </location>
</feature>
<dbReference type="AlphaFoldDB" id="A0A2G1W5M2"/>
<dbReference type="GO" id="GO:0008519">
    <property type="term" value="F:ammonium channel activity"/>
    <property type="evidence" value="ECO:0007669"/>
    <property type="project" value="InterPro"/>
</dbReference>
<dbReference type="InterPro" id="IPR003661">
    <property type="entry name" value="HisK_dim/P_dom"/>
</dbReference>
<dbReference type="InterPro" id="IPR035965">
    <property type="entry name" value="PAS-like_dom_sf"/>
</dbReference>
<dbReference type="EC" id="2.7.13.3" evidence="4"/>
<keyword evidence="7 11" id="KW-0812">Transmembrane</keyword>
<reference evidence="13 14" key="1">
    <citation type="submission" date="2017-06" db="EMBL/GenBank/DDBJ databases">
        <title>Description of Rhodopirellula bahusiensis sp. nov.</title>
        <authorList>
            <person name="Kizina J."/>
            <person name="Harder J."/>
        </authorList>
    </citation>
    <scope>NUCLEOTIDE SEQUENCE [LARGE SCALE GENOMIC DNA]</scope>
    <source>
        <strain evidence="13 14">SWK21</strain>
    </source>
</reference>
<dbReference type="Gene3D" id="3.30.565.10">
    <property type="entry name" value="Histidine kinase-like ATPase, C-terminal domain"/>
    <property type="match status" value="1"/>
</dbReference>
<protein>
    <recommendedName>
        <fullName evidence="4">histidine kinase</fullName>
        <ecNumber evidence="4">2.7.13.3</ecNumber>
    </recommendedName>
</protein>
<dbReference type="InterPro" id="IPR036097">
    <property type="entry name" value="HisK_dim/P_sf"/>
</dbReference>
<keyword evidence="6" id="KW-0597">Phosphoprotein</keyword>
<evidence type="ECO:0000256" key="8">
    <source>
        <dbReference type="ARBA" id="ARBA00022989"/>
    </source>
</evidence>
<feature type="transmembrane region" description="Helical" evidence="11">
    <location>
        <begin position="28"/>
        <end position="46"/>
    </location>
</feature>
<dbReference type="PRINTS" id="PR00344">
    <property type="entry name" value="BCTRLSENSOR"/>
</dbReference>
<dbReference type="PROSITE" id="PS50109">
    <property type="entry name" value="HIS_KIN"/>
    <property type="match status" value="1"/>
</dbReference>
<evidence type="ECO:0000256" key="4">
    <source>
        <dbReference type="ARBA" id="ARBA00012438"/>
    </source>
</evidence>
<dbReference type="NCBIfam" id="TIGR00836">
    <property type="entry name" value="amt"/>
    <property type="match status" value="1"/>
</dbReference>
<name>A0A2G1W5M2_9BACT</name>
<dbReference type="InterPro" id="IPR001905">
    <property type="entry name" value="Ammonium_transpt"/>
</dbReference>
<dbReference type="GO" id="GO:0097272">
    <property type="term" value="P:ammonium homeostasis"/>
    <property type="evidence" value="ECO:0007669"/>
    <property type="project" value="TreeGrafter"/>
</dbReference>
<dbReference type="Pfam" id="PF00512">
    <property type="entry name" value="HisKA"/>
    <property type="match status" value="1"/>
</dbReference>
<accession>A0A2G1W5M2</accession>
<comment type="similarity">
    <text evidence="3">Belongs to the ammonia transporter channel (TC 1.A.11.2) family.</text>
</comment>
<feature type="transmembrane region" description="Helical" evidence="11">
    <location>
        <begin position="331"/>
        <end position="355"/>
    </location>
</feature>
<dbReference type="InterPro" id="IPR004358">
    <property type="entry name" value="Sig_transdc_His_kin-like_C"/>
</dbReference>
<feature type="transmembrane region" description="Helical" evidence="11">
    <location>
        <begin position="136"/>
        <end position="157"/>
    </location>
</feature>
<evidence type="ECO:0000256" key="3">
    <source>
        <dbReference type="ARBA" id="ARBA00005887"/>
    </source>
</evidence>
<gene>
    <name evidence="13" type="ORF">CEE69_17825</name>
</gene>
<dbReference type="SUPFAM" id="SSF55874">
    <property type="entry name" value="ATPase domain of HSP90 chaperone/DNA topoisomerase II/histidine kinase"/>
    <property type="match status" value="1"/>
</dbReference>
<evidence type="ECO:0000313" key="13">
    <source>
        <dbReference type="EMBL" id="PHQ33939.1"/>
    </source>
</evidence>
<dbReference type="SUPFAM" id="SSF111352">
    <property type="entry name" value="Ammonium transporter"/>
    <property type="match status" value="1"/>
</dbReference>
<feature type="transmembrane region" description="Helical" evidence="11">
    <location>
        <begin position="109"/>
        <end position="129"/>
    </location>
</feature>
<feature type="transmembrane region" description="Helical" evidence="11">
    <location>
        <begin position="306"/>
        <end position="324"/>
    </location>
</feature>
<evidence type="ECO:0000256" key="11">
    <source>
        <dbReference type="SAM" id="Phobius"/>
    </source>
</evidence>
<evidence type="ECO:0000256" key="10">
    <source>
        <dbReference type="ARBA" id="ARBA00023177"/>
    </source>
</evidence>
<comment type="caution">
    <text evidence="13">The sequence shown here is derived from an EMBL/GenBank/DDBJ whole genome shotgun (WGS) entry which is preliminary data.</text>
</comment>
<feature type="transmembrane region" description="Helical" evidence="11">
    <location>
        <begin position="219"/>
        <end position="236"/>
    </location>
</feature>
<dbReference type="InterPro" id="IPR024041">
    <property type="entry name" value="NH4_transpt_AmtB-like_dom"/>
</dbReference>
<dbReference type="SMART" id="SM00388">
    <property type="entry name" value="HisKA"/>
    <property type="match status" value="1"/>
</dbReference>
<dbReference type="SMART" id="SM00387">
    <property type="entry name" value="HATPase_c"/>
    <property type="match status" value="1"/>
</dbReference>
<keyword evidence="10" id="KW-0924">Ammonia transport</keyword>
<dbReference type="InterPro" id="IPR018047">
    <property type="entry name" value="Ammonium_transpt_CS"/>
</dbReference>
<dbReference type="InterPro" id="IPR003594">
    <property type="entry name" value="HATPase_dom"/>
</dbReference>
<dbReference type="SUPFAM" id="SSF47384">
    <property type="entry name" value="Homodimeric domain of signal transducing histidine kinase"/>
    <property type="match status" value="1"/>
</dbReference>